<protein>
    <submittedName>
        <fullName evidence="4">SpoIIE family protein phosphatase</fullName>
    </submittedName>
</protein>
<evidence type="ECO:0000313" key="5">
    <source>
        <dbReference type="Proteomes" id="UP000671862"/>
    </source>
</evidence>
<dbReference type="InterPro" id="IPR036457">
    <property type="entry name" value="PPM-type-like_dom_sf"/>
</dbReference>
<dbReference type="SUPFAM" id="SSF55781">
    <property type="entry name" value="GAF domain-like"/>
    <property type="match status" value="1"/>
</dbReference>
<dbReference type="PANTHER" id="PTHR43156">
    <property type="entry name" value="STAGE II SPORULATION PROTEIN E-RELATED"/>
    <property type="match status" value="1"/>
</dbReference>
<dbReference type="InterPro" id="IPR052016">
    <property type="entry name" value="Bact_Sigma-Reg"/>
</dbReference>
<keyword evidence="5" id="KW-1185">Reference proteome</keyword>
<dbReference type="Gene3D" id="3.60.40.10">
    <property type="entry name" value="PPM-type phosphatase domain"/>
    <property type="match status" value="1"/>
</dbReference>
<dbReference type="Pfam" id="PF07228">
    <property type="entry name" value="SpoIIE"/>
    <property type="match status" value="1"/>
</dbReference>
<evidence type="ECO:0000256" key="1">
    <source>
        <dbReference type="ARBA" id="ARBA00022801"/>
    </source>
</evidence>
<gene>
    <name evidence="4" type="ORF">JYK00_02455</name>
</gene>
<dbReference type="EMBL" id="CP071446">
    <property type="protein sequence ID" value="QTA38405.1"/>
    <property type="molecule type" value="Genomic_DNA"/>
</dbReference>
<evidence type="ECO:0000256" key="2">
    <source>
        <dbReference type="SAM" id="Coils"/>
    </source>
</evidence>
<dbReference type="PANTHER" id="PTHR43156:SF2">
    <property type="entry name" value="STAGE II SPORULATION PROTEIN E"/>
    <property type="match status" value="1"/>
</dbReference>
<keyword evidence="2" id="KW-0175">Coiled coil</keyword>
<dbReference type="RefSeq" id="WP_207567124.1">
    <property type="nucleotide sequence ID" value="NZ_CP071446.1"/>
</dbReference>
<feature type="domain" description="PPM-type phosphatase" evidence="3">
    <location>
        <begin position="239"/>
        <end position="454"/>
    </location>
</feature>
<proteinExistence type="predicted"/>
<accession>A0ABX7S961</accession>
<dbReference type="SMART" id="SM00331">
    <property type="entry name" value="PP2C_SIG"/>
    <property type="match status" value="1"/>
</dbReference>
<sequence>MMQELKKIYKMLCEISKSKEQEAATKEELLKLIEEEIVRIKEEHIAYKQEIETSTLLIESQLEEISRTYEEISTLFEVSKIVSSNLNVLDMLNPILRTLKKAIKFKCGVIYISYEKAFEKIGNCENVTEDYLVELYNENPLNVVYYDESEIYSESFLLVPISGGEEKKWGFIALIGKETGGILTAGDRKIIESTAQQIASSIERYFSMKEEIERQRFNQQLDIARNIQINFFPKKFPHNKKYESYGESIPAVHVGGDYFDVFETEKGELFGILADVSGKGLPAALIMSSLRSAFKSLVQSSSACLKDIFFRLNNTMFEDIGEDRFVTTVAFKLNGEGVLEVINAGHDPLYIVDDSGMEKVCSSGTPLGMFENVMYEVETVKLTQESLIFAYTDGIVEARNISGEEYGFERLERILKRSIYLNAKSVVDVVEKDVFSFSQGAPQHDDITLLAVKYKIV</sequence>
<keyword evidence="1" id="KW-0378">Hydrolase</keyword>
<dbReference type="SUPFAM" id="SSF81606">
    <property type="entry name" value="PP2C-like"/>
    <property type="match status" value="1"/>
</dbReference>
<feature type="coiled-coil region" evidence="2">
    <location>
        <begin position="15"/>
        <end position="50"/>
    </location>
</feature>
<evidence type="ECO:0000259" key="3">
    <source>
        <dbReference type="SMART" id="SM00331"/>
    </source>
</evidence>
<dbReference type="Gene3D" id="3.30.450.40">
    <property type="match status" value="1"/>
</dbReference>
<dbReference type="Proteomes" id="UP000671862">
    <property type="component" value="Chromosome"/>
</dbReference>
<evidence type="ECO:0000313" key="4">
    <source>
        <dbReference type="EMBL" id="QTA38405.1"/>
    </source>
</evidence>
<dbReference type="InterPro" id="IPR029016">
    <property type="entry name" value="GAF-like_dom_sf"/>
</dbReference>
<name>A0ABX7S961_9BACT</name>
<reference evidence="4 5" key="1">
    <citation type="submission" date="2021-03" db="EMBL/GenBank/DDBJ databases">
        <title>Thermosipho ferrireducens sp.nov., an anaerobic thermophilic iron-reducing bacterium isolated from a deep-sea hydrothermal sulfide deposits.</title>
        <authorList>
            <person name="Zeng X."/>
            <person name="Chen Y."/>
            <person name="Shao Z."/>
        </authorList>
    </citation>
    <scope>NUCLEOTIDE SEQUENCE [LARGE SCALE GENOMIC DNA]</scope>
    <source>
        <strain evidence="4 5">JL129W03</strain>
    </source>
</reference>
<dbReference type="InterPro" id="IPR001932">
    <property type="entry name" value="PPM-type_phosphatase-like_dom"/>
</dbReference>
<organism evidence="4 5">
    <name type="scientific">Thermosipho ferrireducens</name>
    <dbReference type="NCBI Taxonomy" id="2571116"/>
    <lineage>
        <taxon>Bacteria</taxon>
        <taxon>Thermotogati</taxon>
        <taxon>Thermotogota</taxon>
        <taxon>Thermotogae</taxon>
        <taxon>Thermotogales</taxon>
        <taxon>Fervidobacteriaceae</taxon>
        <taxon>Thermosipho</taxon>
    </lineage>
</organism>